<feature type="signal peptide" evidence="3">
    <location>
        <begin position="1"/>
        <end position="18"/>
    </location>
</feature>
<evidence type="ECO:0000313" key="5">
    <source>
        <dbReference type="EMBL" id="CAJ0588980.1"/>
    </source>
</evidence>
<comment type="caution">
    <text evidence="5">The sequence shown here is derived from an EMBL/GenBank/DDBJ whole genome shotgun (WGS) entry which is preliminary data.</text>
</comment>
<evidence type="ECO:0000313" key="6">
    <source>
        <dbReference type="Proteomes" id="UP001176961"/>
    </source>
</evidence>
<dbReference type="PANTHER" id="PTHR46219:SF13">
    <property type="entry name" value="SHKT DOMAIN-CONTAINING PROTEIN"/>
    <property type="match status" value="1"/>
</dbReference>
<protein>
    <recommendedName>
        <fullName evidence="4">ShKT domain-containing protein</fullName>
    </recommendedName>
</protein>
<dbReference type="EMBL" id="CATQJL010000001">
    <property type="protein sequence ID" value="CAJ0588980.1"/>
    <property type="molecule type" value="Genomic_DNA"/>
</dbReference>
<dbReference type="SMART" id="SM00254">
    <property type="entry name" value="ShKT"/>
    <property type="match status" value="1"/>
</dbReference>
<organism evidence="5 6">
    <name type="scientific">Cylicocyclus nassatus</name>
    <name type="common">Nematode worm</name>
    <dbReference type="NCBI Taxonomy" id="53992"/>
    <lineage>
        <taxon>Eukaryota</taxon>
        <taxon>Metazoa</taxon>
        <taxon>Ecdysozoa</taxon>
        <taxon>Nematoda</taxon>
        <taxon>Chromadorea</taxon>
        <taxon>Rhabditida</taxon>
        <taxon>Rhabditina</taxon>
        <taxon>Rhabditomorpha</taxon>
        <taxon>Strongyloidea</taxon>
        <taxon>Strongylidae</taxon>
        <taxon>Cylicocyclus</taxon>
    </lineage>
</organism>
<evidence type="ECO:0000256" key="3">
    <source>
        <dbReference type="SAM" id="SignalP"/>
    </source>
</evidence>
<keyword evidence="1 3" id="KW-0732">Signal</keyword>
<name>A0AA36DKV2_CYLNA</name>
<dbReference type="AlphaFoldDB" id="A0AA36DKV2"/>
<dbReference type="Proteomes" id="UP001176961">
    <property type="component" value="Unassembled WGS sequence"/>
</dbReference>
<proteinExistence type="predicted"/>
<evidence type="ECO:0000256" key="1">
    <source>
        <dbReference type="ARBA" id="ARBA00022729"/>
    </source>
</evidence>
<sequence>MHPLVILLISALPEITESTLSCGVSVGPCLAGGSCPSTTQTCLGGNEGECCENADILSGGTTAAPIQAPTQAPTQAATPTCVDQVSPLTGVSDCPRLSYLCTNSLYYTLMTQQCPLTCNRCNGATQQSDPNWGIGLSAESLPL</sequence>
<evidence type="ECO:0000259" key="4">
    <source>
        <dbReference type="SMART" id="SM00254"/>
    </source>
</evidence>
<dbReference type="InterPro" id="IPR003582">
    <property type="entry name" value="ShKT_dom"/>
</dbReference>
<keyword evidence="2" id="KW-1015">Disulfide bond</keyword>
<dbReference type="PANTHER" id="PTHR46219">
    <property type="entry name" value="PROTEIN CBG11138"/>
    <property type="match status" value="1"/>
</dbReference>
<accession>A0AA36DKV2</accession>
<evidence type="ECO:0000256" key="2">
    <source>
        <dbReference type="ARBA" id="ARBA00023157"/>
    </source>
</evidence>
<feature type="chain" id="PRO_5041336655" description="ShKT domain-containing protein" evidence="3">
    <location>
        <begin position="19"/>
        <end position="143"/>
    </location>
</feature>
<dbReference type="FunFam" id="1.10.10.1940:FF:000002">
    <property type="entry name" value="PHAryngeal gland Toxin-related"/>
    <property type="match status" value="1"/>
</dbReference>
<reference evidence="5" key="1">
    <citation type="submission" date="2023-07" db="EMBL/GenBank/DDBJ databases">
        <authorList>
            <consortium name="CYATHOMIX"/>
        </authorList>
    </citation>
    <scope>NUCLEOTIDE SEQUENCE</scope>
    <source>
        <strain evidence="5">N/A</strain>
    </source>
</reference>
<dbReference type="Pfam" id="PF01549">
    <property type="entry name" value="ShK"/>
    <property type="match status" value="1"/>
</dbReference>
<gene>
    <name evidence="5" type="ORF">CYNAS_LOCUS963</name>
</gene>
<feature type="domain" description="ShKT" evidence="4">
    <location>
        <begin position="80"/>
        <end position="122"/>
    </location>
</feature>
<dbReference type="Gene3D" id="1.10.10.1940">
    <property type="match status" value="1"/>
</dbReference>
<keyword evidence="6" id="KW-1185">Reference proteome</keyword>